<name>A0ACD1IKU0_9EURO</name>
<feature type="non-terminal residue" evidence="1">
    <location>
        <position position="1"/>
    </location>
</feature>
<reference evidence="1" key="1">
    <citation type="submission" date="2018-02" db="EMBL/GenBank/DDBJ databases">
        <title>The genomes of Aspergillus section Nigri reveals drivers in fungal speciation.</title>
        <authorList>
            <consortium name="DOE Joint Genome Institute"/>
            <person name="Vesth T.C."/>
            <person name="Nybo J."/>
            <person name="Theobald S."/>
            <person name="Brandl J."/>
            <person name="Frisvad J.C."/>
            <person name="Nielsen K.F."/>
            <person name="Lyhne E.K."/>
            <person name="Kogle M.E."/>
            <person name="Kuo A."/>
            <person name="Riley R."/>
            <person name="Clum A."/>
            <person name="Nolan M."/>
            <person name="Lipzen A."/>
            <person name="Salamov A."/>
            <person name="Henrissat B."/>
            <person name="Wiebenga A."/>
            <person name="De vries R.P."/>
            <person name="Grigoriev I.V."/>
            <person name="Mortensen U.H."/>
            <person name="Andersen M.R."/>
            <person name="Baker S.E."/>
        </authorList>
    </citation>
    <scope>NUCLEOTIDE SEQUENCE</scope>
    <source>
        <strain evidence="1">CBS 115574</strain>
    </source>
</reference>
<evidence type="ECO:0000313" key="1">
    <source>
        <dbReference type="EMBL" id="RAK90967.1"/>
    </source>
</evidence>
<dbReference type="Proteomes" id="UP000249748">
    <property type="component" value="Unassembled WGS sequence"/>
</dbReference>
<dbReference type="EMBL" id="KZ824543">
    <property type="protein sequence ID" value="RAK90967.1"/>
    <property type="molecule type" value="Genomic_DNA"/>
</dbReference>
<gene>
    <name evidence="1" type="ORF">BO79DRAFT_170088</name>
</gene>
<protein>
    <submittedName>
        <fullName evidence="1">Uncharacterized protein</fullName>
    </submittedName>
</protein>
<proteinExistence type="predicted"/>
<keyword evidence="2" id="KW-1185">Reference proteome</keyword>
<accession>A0ACD1IKU0</accession>
<evidence type="ECO:0000313" key="2">
    <source>
        <dbReference type="Proteomes" id="UP000249748"/>
    </source>
</evidence>
<sequence>LGIPFPSSSSPRFLLITTYLFPFSLPFPTLLPHHHHPALNLQVSKACFPLLSPPIPSFPIPLLLSPSSYYLPLPPTIPDISPIHSFSRSCRA</sequence>
<organism evidence="1 2">
    <name type="scientific">Aspergillus costaricaensis CBS 115574</name>
    <dbReference type="NCBI Taxonomy" id="1448317"/>
    <lineage>
        <taxon>Eukaryota</taxon>
        <taxon>Fungi</taxon>
        <taxon>Dikarya</taxon>
        <taxon>Ascomycota</taxon>
        <taxon>Pezizomycotina</taxon>
        <taxon>Eurotiomycetes</taxon>
        <taxon>Eurotiomycetidae</taxon>
        <taxon>Eurotiales</taxon>
        <taxon>Aspergillaceae</taxon>
        <taxon>Aspergillus</taxon>
        <taxon>Aspergillus subgen. Circumdati</taxon>
    </lineage>
</organism>